<organism evidence="6 7">
    <name type="scientific">Polarella glacialis</name>
    <name type="common">Dinoflagellate</name>
    <dbReference type="NCBI Taxonomy" id="89957"/>
    <lineage>
        <taxon>Eukaryota</taxon>
        <taxon>Sar</taxon>
        <taxon>Alveolata</taxon>
        <taxon>Dinophyceae</taxon>
        <taxon>Suessiales</taxon>
        <taxon>Suessiaceae</taxon>
        <taxon>Polarella</taxon>
    </lineage>
</organism>
<dbReference type="Pfam" id="PF12796">
    <property type="entry name" value="Ank_2"/>
    <property type="match status" value="1"/>
</dbReference>
<dbReference type="SUPFAM" id="SSF46565">
    <property type="entry name" value="Chaperone J-domain"/>
    <property type="match status" value="1"/>
</dbReference>
<feature type="repeat" description="ANK" evidence="3">
    <location>
        <begin position="126"/>
        <end position="158"/>
    </location>
</feature>
<dbReference type="PROSITE" id="PS50076">
    <property type="entry name" value="DNAJ_2"/>
    <property type="match status" value="1"/>
</dbReference>
<feature type="repeat" description="ANK" evidence="3">
    <location>
        <begin position="93"/>
        <end position="125"/>
    </location>
</feature>
<dbReference type="Proteomes" id="UP000626109">
    <property type="component" value="Unassembled WGS sequence"/>
</dbReference>
<accession>A0A813KY75</accession>
<comment type="caution">
    <text evidence="6">The sequence shown here is derived from an EMBL/GenBank/DDBJ whole genome shotgun (WGS) entry which is preliminary data.</text>
</comment>
<sequence>MGDAVYALFLTEIDEGCDVLADVGSLPGCQAARDASFEEPVAEESRKRRRRTSQAEELRAAAREGRVDEVARLLDSLETVDRLLLIDSPCEDKGYTALHLAVINGHAHAAGLLLSRRADVDCASRGGDTPLMWAARLGHESVCEALLRCGADSTTTAATATTTTGANVRNAGHQTAEMQDRESDGGTAAADQAARERRARNLALLGSLTREATEQEEEEAFFAQVRARAEARKPAIIDGPPFNNNNKNNNKNNNNNNNNNNNKSNNNNNTSMAATASSALADTTKRSAPFARVDAKACKRIFTQCAEGYSSAEGEEKRAFARLPAHLQQHFLTLGVPSHAKEVDVRRMYRALVLQHHPDKHPADPRGAAAGFKMIAAAYEAICEHLGELQWSCMPPPKE</sequence>
<dbReference type="Gene3D" id="1.10.287.110">
    <property type="entry name" value="DnaJ domain"/>
    <property type="match status" value="1"/>
</dbReference>
<keyword evidence="1" id="KW-0677">Repeat</keyword>
<dbReference type="PRINTS" id="PR00625">
    <property type="entry name" value="JDOMAIN"/>
</dbReference>
<evidence type="ECO:0000313" key="6">
    <source>
        <dbReference type="EMBL" id="CAE8711066.1"/>
    </source>
</evidence>
<proteinExistence type="predicted"/>
<dbReference type="InterPro" id="IPR002110">
    <property type="entry name" value="Ankyrin_rpt"/>
</dbReference>
<dbReference type="SMART" id="SM00271">
    <property type="entry name" value="DnaJ"/>
    <property type="match status" value="1"/>
</dbReference>
<dbReference type="SMART" id="SM00248">
    <property type="entry name" value="ANK"/>
    <property type="match status" value="2"/>
</dbReference>
<evidence type="ECO:0000313" key="7">
    <source>
        <dbReference type="Proteomes" id="UP000626109"/>
    </source>
</evidence>
<reference evidence="6" key="1">
    <citation type="submission" date="2021-02" db="EMBL/GenBank/DDBJ databases">
        <authorList>
            <person name="Dougan E. K."/>
            <person name="Rhodes N."/>
            <person name="Thang M."/>
            <person name="Chan C."/>
        </authorList>
    </citation>
    <scope>NUCLEOTIDE SEQUENCE</scope>
</reference>
<protein>
    <recommendedName>
        <fullName evidence="5">J domain-containing protein</fullName>
    </recommendedName>
</protein>
<dbReference type="EMBL" id="CAJNNW010032102">
    <property type="protein sequence ID" value="CAE8711066.1"/>
    <property type="molecule type" value="Genomic_DNA"/>
</dbReference>
<dbReference type="CDD" id="cd06257">
    <property type="entry name" value="DnaJ"/>
    <property type="match status" value="1"/>
</dbReference>
<dbReference type="PANTHER" id="PTHR24161:SF85">
    <property type="entry name" value="PALMITOYLTRANSFERASE HIP14"/>
    <property type="match status" value="1"/>
</dbReference>
<dbReference type="Pfam" id="PF00226">
    <property type="entry name" value="DnaJ"/>
    <property type="match status" value="1"/>
</dbReference>
<evidence type="ECO:0000256" key="4">
    <source>
        <dbReference type="SAM" id="MobiDB-lite"/>
    </source>
</evidence>
<dbReference type="InterPro" id="IPR001623">
    <property type="entry name" value="DnaJ_domain"/>
</dbReference>
<feature type="compositionally biased region" description="Low complexity" evidence="4">
    <location>
        <begin position="243"/>
        <end position="282"/>
    </location>
</feature>
<dbReference type="AlphaFoldDB" id="A0A813KY75"/>
<feature type="region of interest" description="Disordered" evidence="4">
    <location>
        <begin position="234"/>
        <end position="283"/>
    </location>
</feature>
<evidence type="ECO:0000259" key="5">
    <source>
        <dbReference type="PROSITE" id="PS50076"/>
    </source>
</evidence>
<gene>
    <name evidence="6" type="ORF">PGLA2088_LOCUS36290</name>
</gene>
<evidence type="ECO:0000256" key="1">
    <source>
        <dbReference type="ARBA" id="ARBA00022737"/>
    </source>
</evidence>
<feature type="domain" description="J" evidence="5">
    <location>
        <begin position="329"/>
        <end position="387"/>
    </location>
</feature>
<feature type="region of interest" description="Disordered" evidence="4">
    <location>
        <begin position="37"/>
        <end position="56"/>
    </location>
</feature>
<dbReference type="PROSITE" id="PS50088">
    <property type="entry name" value="ANK_REPEAT"/>
    <property type="match status" value="2"/>
</dbReference>
<dbReference type="SUPFAM" id="SSF48403">
    <property type="entry name" value="Ankyrin repeat"/>
    <property type="match status" value="1"/>
</dbReference>
<dbReference type="Gene3D" id="1.25.40.20">
    <property type="entry name" value="Ankyrin repeat-containing domain"/>
    <property type="match status" value="1"/>
</dbReference>
<keyword evidence="2 3" id="KW-0040">ANK repeat</keyword>
<feature type="region of interest" description="Disordered" evidence="4">
    <location>
        <begin position="160"/>
        <end position="195"/>
    </location>
</feature>
<evidence type="ECO:0000256" key="2">
    <source>
        <dbReference type="ARBA" id="ARBA00023043"/>
    </source>
</evidence>
<name>A0A813KY75_POLGL</name>
<dbReference type="InterPro" id="IPR036869">
    <property type="entry name" value="J_dom_sf"/>
</dbReference>
<dbReference type="PANTHER" id="PTHR24161">
    <property type="entry name" value="ANK_REP_REGION DOMAIN-CONTAINING PROTEIN-RELATED"/>
    <property type="match status" value="1"/>
</dbReference>
<evidence type="ECO:0000256" key="3">
    <source>
        <dbReference type="PROSITE-ProRule" id="PRU00023"/>
    </source>
</evidence>
<dbReference type="PROSITE" id="PS50297">
    <property type="entry name" value="ANK_REP_REGION"/>
    <property type="match status" value="2"/>
</dbReference>
<dbReference type="InterPro" id="IPR036770">
    <property type="entry name" value="Ankyrin_rpt-contain_sf"/>
</dbReference>